<sequence length="49" mass="5148">MDIGRLLHLAPKTVANNISAILGKLHLSQRTQAIVRAREAGLGRGSDGA</sequence>
<organism evidence="2 3">
    <name type="scientific">Virgisporangium ochraceum</name>
    <dbReference type="NCBI Taxonomy" id="65505"/>
    <lineage>
        <taxon>Bacteria</taxon>
        <taxon>Bacillati</taxon>
        <taxon>Actinomycetota</taxon>
        <taxon>Actinomycetes</taxon>
        <taxon>Micromonosporales</taxon>
        <taxon>Micromonosporaceae</taxon>
        <taxon>Virgisporangium</taxon>
    </lineage>
</organism>
<evidence type="ECO:0000259" key="1">
    <source>
        <dbReference type="PROSITE" id="PS50043"/>
    </source>
</evidence>
<comment type="caution">
    <text evidence="2">The sequence shown here is derived from an EMBL/GenBank/DDBJ whole genome shotgun (WGS) entry which is preliminary data.</text>
</comment>
<name>A0A8J4A348_9ACTN</name>
<accession>A0A8J4A348</accession>
<dbReference type="GO" id="GO:0003677">
    <property type="term" value="F:DNA binding"/>
    <property type="evidence" value="ECO:0007669"/>
    <property type="project" value="InterPro"/>
</dbReference>
<dbReference type="Pfam" id="PF00196">
    <property type="entry name" value="GerE"/>
    <property type="match status" value="1"/>
</dbReference>
<keyword evidence="3" id="KW-1185">Reference proteome</keyword>
<dbReference type="EMBL" id="BOPH01000145">
    <property type="protein sequence ID" value="GIJ74869.1"/>
    <property type="molecule type" value="Genomic_DNA"/>
</dbReference>
<feature type="domain" description="HTH luxR-type" evidence="1">
    <location>
        <begin position="1"/>
        <end position="41"/>
    </location>
</feature>
<evidence type="ECO:0000313" key="2">
    <source>
        <dbReference type="EMBL" id="GIJ74869.1"/>
    </source>
</evidence>
<dbReference type="Proteomes" id="UP000635606">
    <property type="component" value="Unassembled WGS sequence"/>
</dbReference>
<dbReference type="InterPro" id="IPR000792">
    <property type="entry name" value="Tscrpt_reg_LuxR_C"/>
</dbReference>
<gene>
    <name evidence="2" type="ORF">Voc01_097860</name>
</gene>
<dbReference type="Gene3D" id="1.10.10.10">
    <property type="entry name" value="Winged helix-like DNA-binding domain superfamily/Winged helix DNA-binding domain"/>
    <property type="match status" value="1"/>
</dbReference>
<dbReference type="InterPro" id="IPR016032">
    <property type="entry name" value="Sig_transdc_resp-reg_C-effctor"/>
</dbReference>
<dbReference type="SUPFAM" id="SSF46894">
    <property type="entry name" value="C-terminal effector domain of the bipartite response regulators"/>
    <property type="match status" value="1"/>
</dbReference>
<dbReference type="PROSITE" id="PS50043">
    <property type="entry name" value="HTH_LUXR_2"/>
    <property type="match status" value="1"/>
</dbReference>
<dbReference type="RefSeq" id="WP_203934654.1">
    <property type="nucleotide sequence ID" value="NZ_BOPH01000145.1"/>
</dbReference>
<dbReference type="InterPro" id="IPR036388">
    <property type="entry name" value="WH-like_DNA-bd_sf"/>
</dbReference>
<reference evidence="2" key="1">
    <citation type="submission" date="2021-01" db="EMBL/GenBank/DDBJ databases">
        <title>Whole genome shotgun sequence of Virgisporangium ochraceum NBRC 16418.</title>
        <authorList>
            <person name="Komaki H."/>
            <person name="Tamura T."/>
        </authorList>
    </citation>
    <scope>NUCLEOTIDE SEQUENCE</scope>
    <source>
        <strain evidence="2">NBRC 16418</strain>
    </source>
</reference>
<proteinExistence type="predicted"/>
<protein>
    <recommendedName>
        <fullName evidence="1">HTH luxR-type domain-containing protein</fullName>
    </recommendedName>
</protein>
<dbReference type="GO" id="GO:0006355">
    <property type="term" value="P:regulation of DNA-templated transcription"/>
    <property type="evidence" value="ECO:0007669"/>
    <property type="project" value="InterPro"/>
</dbReference>
<dbReference type="AlphaFoldDB" id="A0A8J4A348"/>
<evidence type="ECO:0000313" key="3">
    <source>
        <dbReference type="Proteomes" id="UP000635606"/>
    </source>
</evidence>